<feature type="compositionally biased region" description="Polar residues" evidence="1">
    <location>
        <begin position="1"/>
        <end position="14"/>
    </location>
</feature>
<feature type="region of interest" description="Disordered" evidence="1">
    <location>
        <begin position="57"/>
        <end position="82"/>
    </location>
</feature>
<dbReference type="Proteomes" id="UP001151760">
    <property type="component" value="Unassembled WGS sequence"/>
</dbReference>
<feature type="compositionally biased region" description="Gly residues" evidence="1">
    <location>
        <begin position="24"/>
        <end position="33"/>
    </location>
</feature>
<protein>
    <submittedName>
        <fullName evidence="2">Uncharacterized protein</fullName>
    </submittedName>
</protein>
<evidence type="ECO:0000256" key="1">
    <source>
        <dbReference type="SAM" id="MobiDB-lite"/>
    </source>
</evidence>
<sequence>MPARMTTRSTSRQTAAPRGKRMGGRIGRGGGRTGEPKGRVGGRTSELDLLPTIIAQVGNHVNNPRNNRDKNGNGIDDNIQGDVRNVNVNNGRGGCSYKEFFACNPKDYDGKGGAISYTR</sequence>
<evidence type="ECO:0000313" key="3">
    <source>
        <dbReference type="Proteomes" id="UP001151760"/>
    </source>
</evidence>
<feature type="region of interest" description="Disordered" evidence="1">
    <location>
        <begin position="1"/>
        <end position="44"/>
    </location>
</feature>
<comment type="caution">
    <text evidence="2">The sequence shown here is derived from an EMBL/GenBank/DDBJ whole genome shotgun (WGS) entry which is preliminary data.</text>
</comment>
<reference evidence="2" key="2">
    <citation type="submission" date="2022-01" db="EMBL/GenBank/DDBJ databases">
        <authorList>
            <person name="Yamashiro T."/>
            <person name="Shiraishi A."/>
            <person name="Satake H."/>
            <person name="Nakayama K."/>
        </authorList>
    </citation>
    <scope>NUCLEOTIDE SEQUENCE</scope>
</reference>
<gene>
    <name evidence="2" type="ORF">Tco_0878593</name>
</gene>
<dbReference type="EMBL" id="BQNB010013755">
    <property type="protein sequence ID" value="GJT19887.1"/>
    <property type="molecule type" value="Genomic_DNA"/>
</dbReference>
<keyword evidence="3" id="KW-1185">Reference proteome</keyword>
<accession>A0ABQ5C1L2</accession>
<evidence type="ECO:0000313" key="2">
    <source>
        <dbReference type="EMBL" id="GJT19887.1"/>
    </source>
</evidence>
<proteinExistence type="predicted"/>
<name>A0ABQ5C1L2_9ASTR</name>
<reference evidence="2" key="1">
    <citation type="journal article" date="2022" name="Int. J. Mol. Sci.">
        <title>Draft Genome of Tanacetum Coccineum: Genomic Comparison of Closely Related Tanacetum-Family Plants.</title>
        <authorList>
            <person name="Yamashiro T."/>
            <person name="Shiraishi A."/>
            <person name="Nakayama K."/>
            <person name="Satake H."/>
        </authorList>
    </citation>
    <scope>NUCLEOTIDE SEQUENCE</scope>
</reference>
<organism evidence="2 3">
    <name type="scientific">Tanacetum coccineum</name>
    <dbReference type="NCBI Taxonomy" id="301880"/>
    <lineage>
        <taxon>Eukaryota</taxon>
        <taxon>Viridiplantae</taxon>
        <taxon>Streptophyta</taxon>
        <taxon>Embryophyta</taxon>
        <taxon>Tracheophyta</taxon>
        <taxon>Spermatophyta</taxon>
        <taxon>Magnoliopsida</taxon>
        <taxon>eudicotyledons</taxon>
        <taxon>Gunneridae</taxon>
        <taxon>Pentapetalae</taxon>
        <taxon>asterids</taxon>
        <taxon>campanulids</taxon>
        <taxon>Asterales</taxon>
        <taxon>Asteraceae</taxon>
        <taxon>Asteroideae</taxon>
        <taxon>Anthemideae</taxon>
        <taxon>Anthemidinae</taxon>
        <taxon>Tanacetum</taxon>
    </lineage>
</organism>